<organism evidence="6">
    <name type="scientific">Blastocystis hominis</name>
    <dbReference type="NCBI Taxonomy" id="12968"/>
    <lineage>
        <taxon>Eukaryota</taxon>
        <taxon>Sar</taxon>
        <taxon>Stramenopiles</taxon>
        <taxon>Bigyra</taxon>
        <taxon>Opalozoa</taxon>
        <taxon>Opalinata</taxon>
        <taxon>Blastocystidae</taxon>
        <taxon>Blastocystis</taxon>
    </lineage>
</organism>
<dbReference type="InterPro" id="IPR032098">
    <property type="entry name" value="Acyltransf_C"/>
</dbReference>
<dbReference type="Pfam" id="PF01553">
    <property type="entry name" value="Acyltransferase"/>
    <property type="match status" value="1"/>
</dbReference>
<protein>
    <recommendedName>
        <fullName evidence="5">Phospholipid/glycerol acyltransferase domain-containing protein</fullName>
    </recommendedName>
</protein>
<dbReference type="Pfam" id="PF16076">
    <property type="entry name" value="Acyltransf_C"/>
    <property type="match status" value="1"/>
</dbReference>
<dbReference type="Proteomes" id="UP000008312">
    <property type="component" value="Unassembled WGS sequence"/>
</dbReference>
<evidence type="ECO:0000313" key="6">
    <source>
        <dbReference type="EMBL" id="CBK24473.2"/>
    </source>
</evidence>
<evidence type="ECO:0000256" key="1">
    <source>
        <dbReference type="ARBA" id="ARBA00008655"/>
    </source>
</evidence>
<evidence type="ECO:0000313" key="7">
    <source>
        <dbReference type="Proteomes" id="UP000008312"/>
    </source>
</evidence>
<keyword evidence="4" id="KW-0472">Membrane</keyword>
<proteinExistence type="inferred from homology"/>
<dbReference type="RefSeq" id="XP_012898521.1">
    <property type="nucleotide sequence ID" value="XM_013043067.1"/>
</dbReference>
<evidence type="ECO:0000256" key="4">
    <source>
        <dbReference type="SAM" id="Phobius"/>
    </source>
</evidence>
<feature type="domain" description="Phospholipid/glycerol acyltransferase" evidence="5">
    <location>
        <begin position="99"/>
        <end position="221"/>
    </location>
</feature>
<dbReference type="InterPro" id="IPR002123">
    <property type="entry name" value="Plipid/glycerol_acylTrfase"/>
</dbReference>
<sequence length="350" mass="40787">MLSCTDLTQLVTSHKNSFIGVLIRFLIVGIVALVTVIIQYSLFILCHLLRPIIGKRGVQYGLSFLMGTYLRFVRFFISDFKVILTGDVDMIEKTTFNRCVYIQNHQTELDWLFMCYFLQMFDRENDFSAIMKSSISKVPAFGPIVQELNMCLLDRDWKRDQKNFAQFLEQFEHHPRPVCVFLCPEGTTITQASLDRSQQFARRAGRPVFDHVLLPRSTGLAFIIQQIREWEKESGETVYLYDTTMQFEGFTGEVSGDHYERVVDVNFPDLDNCFFWRVPVQCHMHVKVVPLTKIVSEEATSLEAISKEVQDWLDASWTEKEKQMKYFAKHQTFDESWNANRVSDGERNEG</sequence>
<dbReference type="SUPFAM" id="SSF69593">
    <property type="entry name" value="Glycerol-3-phosphate (1)-acyltransferase"/>
    <property type="match status" value="1"/>
</dbReference>
<dbReference type="SMART" id="SM00563">
    <property type="entry name" value="PlsC"/>
    <property type="match status" value="1"/>
</dbReference>
<keyword evidence="7" id="KW-1185">Reference proteome</keyword>
<name>D8M8T4_BLAHO</name>
<dbReference type="PANTHER" id="PTHR10983">
    <property type="entry name" value="1-ACYLGLYCEROL-3-PHOSPHATE ACYLTRANSFERASE-RELATED"/>
    <property type="match status" value="1"/>
</dbReference>
<dbReference type="GO" id="GO:0036149">
    <property type="term" value="P:phosphatidylinositol acyl-chain remodeling"/>
    <property type="evidence" value="ECO:0007669"/>
    <property type="project" value="TreeGrafter"/>
</dbReference>
<dbReference type="PANTHER" id="PTHR10983:SF16">
    <property type="entry name" value="LYSOCARDIOLIPIN ACYLTRANSFERASE 1"/>
    <property type="match status" value="1"/>
</dbReference>
<keyword evidence="2" id="KW-0808">Transferase</keyword>
<keyword evidence="3" id="KW-0012">Acyltransferase</keyword>
<keyword evidence="4" id="KW-0812">Transmembrane</keyword>
<dbReference type="OMA" id="DESWNAN"/>
<keyword evidence="4" id="KW-1133">Transmembrane helix</keyword>
<dbReference type="CDD" id="cd07990">
    <property type="entry name" value="LPLAT_LCLAT1-like"/>
    <property type="match status" value="1"/>
</dbReference>
<dbReference type="EMBL" id="FN668688">
    <property type="protein sequence ID" value="CBK24473.2"/>
    <property type="molecule type" value="Genomic_DNA"/>
</dbReference>
<dbReference type="AlphaFoldDB" id="D8M8T4"/>
<dbReference type="GO" id="GO:0005783">
    <property type="term" value="C:endoplasmic reticulum"/>
    <property type="evidence" value="ECO:0007669"/>
    <property type="project" value="TreeGrafter"/>
</dbReference>
<evidence type="ECO:0000259" key="5">
    <source>
        <dbReference type="SMART" id="SM00563"/>
    </source>
</evidence>
<dbReference type="InParanoid" id="D8M8T4"/>
<comment type="similarity">
    <text evidence="1">Belongs to the 1-acyl-sn-glycerol-3-phosphate acyltransferase family.</text>
</comment>
<feature type="transmembrane region" description="Helical" evidence="4">
    <location>
        <begin position="21"/>
        <end position="45"/>
    </location>
</feature>
<accession>D8M8T4</accession>
<dbReference type="GeneID" id="24922903"/>
<reference evidence="6" key="1">
    <citation type="submission" date="2010-02" db="EMBL/GenBank/DDBJ databases">
        <title>Sequencing and annotation of the Blastocystis hominis genome.</title>
        <authorList>
            <person name="Wincker P."/>
        </authorList>
    </citation>
    <scope>NUCLEOTIDE SEQUENCE</scope>
    <source>
        <strain evidence="6">Singapore isolate B</strain>
    </source>
</reference>
<dbReference type="OrthoDB" id="189226at2759"/>
<evidence type="ECO:0000256" key="3">
    <source>
        <dbReference type="ARBA" id="ARBA00023315"/>
    </source>
</evidence>
<gene>
    <name evidence="6" type="ORF">GSBLH_T00006779001</name>
</gene>
<dbReference type="GO" id="GO:0016746">
    <property type="term" value="F:acyltransferase activity"/>
    <property type="evidence" value="ECO:0007669"/>
    <property type="project" value="UniProtKB-KW"/>
</dbReference>
<evidence type="ECO:0000256" key="2">
    <source>
        <dbReference type="ARBA" id="ARBA00022679"/>
    </source>
</evidence>